<dbReference type="GO" id="GO:0005525">
    <property type="term" value="F:GTP binding"/>
    <property type="evidence" value="ECO:0007669"/>
    <property type="project" value="UniProtKB-KW"/>
</dbReference>
<keyword evidence="4" id="KW-0342">GTP-binding</keyword>
<dbReference type="PIRSF" id="PIRSF002401">
    <property type="entry name" value="GTP_bd_Obg/CgtA"/>
    <property type="match status" value="1"/>
</dbReference>
<evidence type="ECO:0000313" key="7">
    <source>
        <dbReference type="EMBL" id="VAX37697.1"/>
    </source>
</evidence>
<keyword evidence="2" id="KW-0479">Metal-binding</keyword>
<dbReference type="NCBIfam" id="TIGR00231">
    <property type="entry name" value="small_GTP"/>
    <property type="match status" value="1"/>
</dbReference>
<dbReference type="NCBIfam" id="NF008956">
    <property type="entry name" value="PRK12299.1"/>
    <property type="match status" value="1"/>
</dbReference>
<proteinExistence type="inferred from homology"/>
<organism evidence="7">
    <name type="scientific">hydrothermal vent metagenome</name>
    <dbReference type="NCBI Taxonomy" id="652676"/>
    <lineage>
        <taxon>unclassified sequences</taxon>
        <taxon>metagenomes</taxon>
        <taxon>ecological metagenomes</taxon>
    </lineage>
</organism>
<accession>A0A3B1E4U0</accession>
<feature type="domain" description="Obg" evidence="6">
    <location>
        <begin position="1"/>
        <end position="151"/>
    </location>
</feature>
<sequence>MVFVDTARIFIKAGGGGKGCESFFLDRRMRHPRPDGGDGGRGGDVIFVADRSIQTLLDFKFKQHYKGQRGGHASSKKKKGKDGKDCRLRVPLGTIIKEAQEGLIIKDLVEEGQSVIVARGGRRGIGNAQKKIPLPPGEGEERTIYLELKVIADVGLIGFPNAGKSTLISTISKVKSKIAEYPFTTKQPILGIVFVNDFKEGFEEFEEEQNFVVADLPGIIEGAHSGRGLGDQFLRHAERTKILVHVIDMAAVEGRDPLEDYAKISYELQEYSEKLNSKNRIIVANKMDVPQAAQNLKRFKQKYKEEIIPVSGLEKKGLKELVDSISEVLCQENSQDQ</sequence>
<dbReference type="PROSITE" id="PS51710">
    <property type="entry name" value="G_OBG"/>
    <property type="match status" value="1"/>
</dbReference>
<dbReference type="PROSITE" id="PS51883">
    <property type="entry name" value="OBG"/>
    <property type="match status" value="1"/>
</dbReference>
<evidence type="ECO:0000259" key="5">
    <source>
        <dbReference type="PROSITE" id="PS51710"/>
    </source>
</evidence>
<dbReference type="PANTHER" id="PTHR11702:SF31">
    <property type="entry name" value="MITOCHONDRIAL RIBOSOME-ASSOCIATED GTPASE 2"/>
    <property type="match status" value="1"/>
</dbReference>
<reference evidence="7" key="1">
    <citation type="submission" date="2018-06" db="EMBL/GenBank/DDBJ databases">
        <authorList>
            <person name="Zhirakovskaya E."/>
        </authorList>
    </citation>
    <scope>NUCLEOTIDE SEQUENCE</scope>
</reference>
<feature type="domain" description="OBG-type G" evidence="5">
    <location>
        <begin position="152"/>
        <end position="330"/>
    </location>
</feature>
<dbReference type="Gene3D" id="3.40.50.300">
    <property type="entry name" value="P-loop containing nucleotide triphosphate hydrolases"/>
    <property type="match status" value="1"/>
</dbReference>
<dbReference type="InterPro" id="IPR036726">
    <property type="entry name" value="GTP1_OBG_dom_sf"/>
</dbReference>
<dbReference type="HAMAP" id="MF_01454">
    <property type="entry name" value="GTPase_Obg"/>
    <property type="match status" value="1"/>
</dbReference>
<keyword evidence="3" id="KW-0547">Nucleotide-binding</keyword>
<dbReference type="InterPro" id="IPR006169">
    <property type="entry name" value="GTP1_OBG_dom"/>
</dbReference>
<dbReference type="FunFam" id="2.70.210.12:FF:000001">
    <property type="entry name" value="GTPase Obg"/>
    <property type="match status" value="1"/>
</dbReference>
<evidence type="ECO:0000256" key="4">
    <source>
        <dbReference type="ARBA" id="ARBA00023134"/>
    </source>
</evidence>
<dbReference type="PRINTS" id="PR00326">
    <property type="entry name" value="GTP1OBG"/>
</dbReference>
<comment type="similarity">
    <text evidence="1">Belongs to the TRAFAC class OBG-HflX-like GTPase superfamily. OBG GTPase family.</text>
</comment>
<dbReference type="InterPro" id="IPR006074">
    <property type="entry name" value="GTP1-OBG_CS"/>
</dbReference>
<dbReference type="CDD" id="cd01898">
    <property type="entry name" value="Obg"/>
    <property type="match status" value="1"/>
</dbReference>
<dbReference type="GO" id="GO:0003924">
    <property type="term" value="F:GTPase activity"/>
    <property type="evidence" value="ECO:0007669"/>
    <property type="project" value="InterPro"/>
</dbReference>
<dbReference type="SUPFAM" id="SSF52540">
    <property type="entry name" value="P-loop containing nucleoside triphosphate hydrolases"/>
    <property type="match status" value="1"/>
</dbReference>
<evidence type="ECO:0000256" key="3">
    <source>
        <dbReference type="ARBA" id="ARBA00022741"/>
    </source>
</evidence>
<dbReference type="GO" id="GO:0000287">
    <property type="term" value="F:magnesium ion binding"/>
    <property type="evidence" value="ECO:0007669"/>
    <property type="project" value="InterPro"/>
</dbReference>
<dbReference type="InterPro" id="IPR006073">
    <property type="entry name" value="GTP-bd"/>
</dbReference>
<protein>
    <submittedName>
        <fullName evidence="7">GTP-binding protein Obg</fullName>
    </submittedName>
</protein>
<dbReference type="InterPro" id="IPR045086">
    <property type="entry name" value="OBG_GTPase"/>
</dbReference>
<evidence type="ECO:0000259" key="6">
    <source>
        <dbReference type="PROSITE" id="PS51883"/>
    </source>
</evidence>
<dbReference type="Pfam" id="PF01926">
    <property type="entry name" value="MMR_HSR1"/>
    <property type="match status" value="1"/>
</dbReference>
<dbReference type="Gene3D" id="2.70.210.12">
    <property type="entry name" value="GTP1/OBG domain"/>
    <property type="match status" value="1"/>
</dbReference>
<dbReference type="InterPro" id="IPR005225">
    <property type="entry name" value="Small_GTP-bd"/>
</dbReference>
<dbReference type="PANTHER" id="PTHR11702">
    <property type="entry name" value="DEVELOPMENTALLY REGULATED GTP-BINDING PROTEIN-RELATED"/>
    <property type="match status" value="1"/>
</dbReference>
<dbReference type="InterPro" id="IPR027417">
    <property type="entry name" value="P-loop_NTPase"/>
</dbReference>
<dbReference type="PROSITE" id="PS00905">
    <property type="entry name" value="GTP1_OBG"/>
    <property type="match status" value="1"/>
</dbReference>
<dbReference type="NCBIfam" id="NF008955">
    <property type="entry name" value="PRK12297.1"/>
    <property type="match status" value="1"/>
</dbReference>
<dbReference type="InterPro" id="IPR014100">
    <property type="entry name" value="GTP-bd_Obg/CgtA"/>
</dbReference>
<evidence type="ECO:0000256" key="1">
    <source>
        <dbReference type="ARBA" id="ARBA00007699"/>
    </source>
</evidence>
<dbReference type="NCBIfam" id="TIGR02729">
    <property type="entry name" value="Obg_CgtA"/>
    <property type="match status" value="1"/>
</dbReference>
<dbReference type="EMBL" id="UOGJ01000136">
    <property type="protein sequence ID" value="VAX37697.1"/>
    <property type="molecule type" value="Genomic_DNA"/>
</dbReference>
<name>A0A3B1E4U0_9ZZZZ</name>
<evidence type="ECO:0000256" key="2">
    <source>
        <dbReference type="ARBA" id="ARBA00022723"/>
    </source>
</evidence>
<dbReference type="AlphaFoldDB" id="A0A3B1E4U0"/>
<dbReference type="Pfam" id="PF01018">
    <property type="entry name" value="GTP1_OBG"/>
    <property type="match status" value="1"/>
</dbReference>
<dbReference type="InterPro" id="IPR031167">
    <property type="entry name" value="G_OBG"/>
</dbReference>
<dbReference type="SUPFAM" id="SSF82051">
    <property type="entry name" value="Obg GTP-binding protein N-terminal domain"/>
    <property type="match status" value="1"/>
</dbReference>
<gene>
    <name evidence="7" type="ORF">MNBD_UNCLBAC01-154</name>
</gene>